<dbReference type="GO" id="GO:0003700">
    <property type="term" value="F:DNA-binding transcription factor activity"/>
    <property type="evidence" value="ECO:0007669"/>
    <property type="project" value="InterPro"/>
</dbReference>
<name>A0A4R4N419_9ACTN</name>
<sequence length="355" mass="39030">MASITVPRVAARTARLPDNTWETVVGLTPARLATCAIVTRECWLDAASLLNMAGILRGILRQNDLMGRVSMTDLVERFSTESLLLPDRGARVMRPRLRTVGVHWHDYYELCLVVSGEADHVVNGVARPIGRGSAFLLSPADFHAIRPAGPEPLGCYNTVIDPALMERQLAGLGPPSAGDFPWHADDFLAAEGDLRRLQAEFEEPRLGSARLVEALVGCLVVELARRQPVEAAAGRPAVVGELRAAVRYVDRNFREPISLADAARRAHLSPNYFSERFREYTGSSFQHYLQERRLRFARSLLASTSLSVTEVCHAAGFNTLSHFGRAYRRRYGTAPSDRSRRPGSPASGDLGAVTM</sequence>
<evidence type="ECO:0000256" key="4">
    <source>
        <dbReference type="ARBA" id="ARBA00023163"/>
    </source>
</evidence>
<dbReference type="Gene3D" id="1.10.10.60">
    <property type="entry name" value="Homeodomain-like"/>
    <property type="match status" value="2"/>
</dbReference>
<dbReference type="InterPro" id="IPR018060">
    <property type="entry name" value="HTH_AraC"/>
</dbReference>
<keyword evidence="1" id="KW-0805">Transcription regulation</keyword>
<evidence type="ECO:0000256" key="3">
    <source>
        <dbReference type="ARBA" id="ARBA00023159"/>
    </source>
</evidence>
<dbReference type="InterPro" id="IPR009057">
    <property type="entry name" value="Homeodomain-like_sf"/>
</dbReference>
<dbReference type="AlphaFoldDB" id="A0A4R4N419"/>
<dbReference type="PANTHER" id="PTHR46796">
    <property type="entry name" value="HTH-TYPE TRANSCRIPTIONAL ACTIVATOR RHAS-RELATED"/>
    <property type="match status" value="1"/>
</dbReference>
<dbReference type="InterPro" id="IPR003313">
    <property type="entry name" value="AraC-bd"/>
</dbReference>
<dbReference type="GO" id="GO:0043565">
    <property type="term" value="F:sequence-specific DNA binding"/>
    <property type="evidence" value="ECO:0007669"/>
    <property type="project" value="InterPro"/>
</dbReference>
<dbReference type="Gene3D" id="2.60.120.10">
    <property type="entry name" value="Jelly Rolls"/>
    <property type="match status" value="1"/>
</dbReference>
<reference evidence="7 8" key="1">
    <citation type="submission" date="2019-02" db="EMBL/GenBank/DDBJ databases">
        <title>Draft genome sequences of novel Actinobacteria.</title>
        <authorList>
            <person name="Sahin N."/>
            <person name="Ay H."/>
            <person name="Saygin H."/>
        </authorList>
    </citation>
    <scope>NUCLEOTIDE SEQUENCE [LARGE SCALE GENOMIC DNA]</scope>
    <source>
        <strain evidence="7 8">KC201</strain>
    </source>
</reference>
<dbReference type="SUPFAM" id="SSF51215">
    <property type="entry name" value="Regulatory protein AraC"/>
    <property type="match status" value="1"/>
</dbReference>
<dbReference type="Proteomes" id="UP000295157">
    <property type="component" value="Unassembled WGS sequence"/>
</dbReference>
<comment type="caution">
    <text evidence="7">The sequence shown here is derived from an EMBL/GenBank/DDBJ whole genome shotgun (WGS) entry which is preliminary data.</text>
</comment>
<protein>
    <submittedName>
        <fullName evidence="7">AraC family transcriptional regulator</fullName>
    </submittedName>
</protein>
<organism evidence="7 8">
    <name type="scientific">Nonomuraea longispora</name>
    <dbReference type="NCBI Taxonomy" id="1848320"/>
    <lineage>
        <taxon>Bacteria</taxon>
        <taxon>Bacillati</taxon>
        <taxon>Actinomycetota</taxon>
        <taxon>Actinomycetes</taxon>
        <taxon>Streptosporangiales</taxon>
        <taxon>Streptosporangiaceae</taxon>
        <taxon>Nonomuraea</taxon>
    </lineage>
</organism>
<keyword evidence="2" id="KW-0238">DNA-binding</keyword>
<evidence type="ECO:0000256" key="5">
    <source>
        <dbReference type="SAM" id="MobiDB-lite"/>
    </source>
</evidence>
<keyword evidence="3" id="KW-0010">Activator</keyword>
<dbReference type="EMBL" id="SMJZ01000132">
    <property type="protein sequence ID" value="TDC02624.1"/>
    <property type="molecule type" value="Genomic_DNA"/>
</dbReference>
<accession>A0A4R4N419</accession>
<evidence type="ECO:0000259" key="6">
    <source>
        <dbReference type="PROSITE" id="PS01124"/>
    </source>
</evidence>
<dbReference type="PROSITE" id="PS00041">
    <property type="entry name" value="HTH_ARAC_FAMILY_1"/>
    <property type="match status" value="1"/>
</dbReference>
<evidence type="ECO:0000313" key="8">
    <source>
        <dbReference type="Proteomes" id="UP000295157"/>
    </source>
</evidence>
<keyword evidence="8" id="KW-1185">Reference proteome</keyword>
<dbReference type="InterPro" id="IPR050204">
    <property type="entry name" value="AraC_XylS_family_regulators"/>
</dbReference>
<dbReference type="InterPro" id="IPR014710">
    <property type="entry name" value="RmlC-like_jellyroll"/>
</dbReference>
<dbReference type="Pfam" id="PF12833">
    <property type="entry name" value="HTH_18"/>
    <property type="match status" value="1"/>
</dbReference>
<dbReference type="Pfam" id="PF02311">
    <property type="entry name" value="AraC_binding"/>
    <property type="match status" value="1"/>
</dbReference>
<evidence type="ECO:0000256" key="2">
    <source>
        <dbReference type="ARBA" id="ARBA00023125"/>
    </source>
</evidence>
<evidence type="ECO:0000313" key="7">
    <source>
        <dbReference type="EMBL" id="TDC02624.1"/>
    </source>
</evidence>
<dbReference type="SMART" id="SM00342">
    <property type="entry name" value="HTH_ARAC"/>
    <property type="match status" value="1"/>
</dbReference>
<dbReference type="OrthoDB" id="3186094at2"/>
<proteinExistence type="predicted"/>
<dbReference type="SUPFAM" id="SSF46689">
    <property type="entry name" value="Homeodomain-like"/>
    <property type="match status" value="2"/>
</dbReference>
<feature type="region of interest" description="Disordered" evidence="5">
    <location>
        <begin position="332"/>
        <end position="355"/>
    </location>
</feature>
<keyword evidence="4" id="KW-0804">Transcription</keyword>
<dbReference type="InterPro" id="IPR018062">
    <property type="entry name" value="HTH_AraC-typ_CS"/>
</dbReference>
<gene>
    <name evidence="7" type="ORF">E1267_28975</name>
</gene>
<dbReference type="PROSITE" id="PS01124">
    <property type="entry name" value="HTH_ARAC_FAMILY_2"/>
    <property type="match status" value="1"/>
</dbReference>
<evidence type="ECO:0000256" key="1">
    <source>
        <dbReference type="ARBA" id="ARBA00023015"/>
    </source>
</evidence>
<feature type="domain" description="HTH araC/xylS-type" evidence="6">
    <location>
        <begin position="243"/>
        <end position="341"/>
    </location>
</feature>
<dbReference type="InterPro" id="IPR037923">
    <property type="entry name" value="HTH-like"/>
</dbReference>